<accession>A0A9E7ENA3</accession>
<evidence type="ECO:0000256" key="6">
    <source>
        <dbReference type="ARBA" id="ARBA00022989"/>
    </source>
</evidence>
<dbReference type="EMBL" id="CP097503">
    <property type="protein sequence ID" value="URD80649.1"/>
    <property type="molecule type" value="Genomic_DNA"/>
</dbReference>
<sequence length="266" mass="30878">MASRPGLFTEWPWQRLGNFKYVVLAPWSLHSLYLVMSKETKELDMTYLIVLPSLLLRMLHNQVWISLARFQNARSKHRIVDKSIEFEQVDRERNWDDQIIFNGILFYLGYFYVPGATNLPVWRTDGALLMALLHMGPVEFLYYWFHRALHHHFLYSRYHSHHHASVVTEPITSVIHPFAEHVVYFLLFSIPMLTTIVTGRASILALLAYVAYIDLMNNMGHCNFELVPEVAIHSLPTSEISYVHTLVSLSSSHAISNKLFSVHAIL</sequence>
<feature type="domain" description="Fatty acid hydroxylase" evidence="11">
    <location>
        <begin position="133"/>
        <end position="228"/>
    </location>
</feature>
<evidence type="ECO:0000256" key="2">
    <source>
        <dbReference type="ARBA" id="ARBA00009324"/>
    </source>
</evidence>
<evidence type="ECO:0000256" key="10">
    <source>
        <dbReference type="SAM" id="Phobius"/>
    </source>
</evidence>
<dbReference type="GO" id="GO:0005789">
    <property type="term" value="C:endoplasmic reticulum membrane"/>
    <property type="evidence" value="ECO:0007669"/>
    <property type="project" value="UniProtKB-SubCell"/>
</dbReference>
<proteinExistence type="inferred from homology"/>
<dbReference type="GO" id="GO:0071771">
    <property type="term" value="F:aldehyde oxygenase (deformylating) activity"/>
    <property type="evidence" value="ECO:0007669"/>
    <property type="project" value="UniProtKB-EC"/>
</dbReference>
<dbReference type="InterPro" id="IPR006694">
    <property type="entry name" value="Fatty_acid_hydroxylase"/>
</dbReference>
<dbReference type="OrthoDB" id="408954at2759"/>
<evidence type="ECO:0000256" key="1">
    <source>
        <dbReference type="ARBA" id="ARBA00004477"/>
    </source>
</evidence>
<gene>
    <name evidence="12" type="ORF">MUK42_02909</name>
</gene>
<keyword evidence="13" id="KW-1185">Reference proteome</keyword>
<dbReference type="GO" id="GO:0008610">
    <property type="term" value="P:lipid biosynthetic process"/>
    <property type="evidence" value="ECO:0007669"/>
    <property type="project" value="InterPro"/>
</dbReference>
<keyword evidence="5" id="KW-0256">Endoplasmic reticulum</keyword>
<reference evidence="12" key="1">
    <citation type="submission" date="2022-05" db="EMBL/GenBank/DDBJ databases">
        <title>The Musa troglodytarum L. genome provides insights into the mechanism of non-climacteric behaviour and enrichment of carotenoids.</title>
        <authorList>
            <person name="Wang J."/>
        </authorList>
    </citation>
    <scope>NUCLEOTIDE SEQUENCE</scope>
    <source>
        <tissue evidence="12">Leaf</tissue>
    </source>
</reference>
<feature type="transmembrane region" description="Helical" evidence="10">
    <location>
        <begin position="182"/>
        <end position="210"/>
    </location>
</feature>
<evidence type="ECO:0000256" key="3">
    <source>
        <dbReference type="ARBA" id="ARBA00013146"/>
    </source>
</evidence>
<feature type="transmembrane region" description="Helical" evidence="10">
    <location>
        <begin position="99"/>
        <end position="119"/>
    </location>
</feature>
<dbReference type="GO" id="GO:0016491">
    <property type="term" value="F:oxidoreductase activity"/>
    <property type="evidence" value="ECO:0007669"/>
    <property type="project" value="InterPro"/>
</dbReference>
<dbReference type="EMBL" id="CP097503">
    <property type="protein sequence ID" value="URD80648.1"/>
    <property type="molecule type" value="Genomic_DNA"/>
</dbReference>
<evidence type="ECO:0000256" key="7">
    <source>
        <dbReference type="ARBA" id="ARBA00023136"/>
    </source>
</evidence>
<evidence type="ECO:0000256" key="5">
    <source>
        <dbReference type="ARBA" id="ARBA00022824"/>
    </source>
</evidence>
<dbReference type="Pfam" id="PF04116">
    <property type="entry name" value="FA_hydroxylase"/>
    <property type="match status" value="1"/>
</dbReference>
<dbReference type="EC" id="4.1.99.5" evidence="3"/>
<protein>
    <recommendedName>
        <fullName evidence="3">aldehyde oxygenase (deformylating)</fullName>
        <ecNumber evidence="3">4.1.99.5</ecNumber>
    </recommendedName>
</protein>
<comment type="catalytic activity">
    <reaction evidence="9">
        <text>a long-chain fatty aldehyde + 2 NADPH + O2 + H(+) = a long-chain alkane + formate + 2 NADP(+) + H2O</text>
        <dbReference type="Rhea" id="RHEA:21440"/>
        <dbReference type="ChEBI" id="CHEBI:15377"/>
        <dbReference type="ChEBI" id="CHEBI:15378"/>
        <dbReference type="ChEBI" id="CHEBI:15379"/>
        <dbReference type="ChEBI" id="CHEBI:15740"/>
        <dbReference type="ChEBI" id="CHEBI:17176"/>
        <dbReference type="ChEBI" id="CHEBI:57783"/>
        <dbReference type="ChEBI" id="CHEBI:58349"/>
        <dbReference type="ChEBI" id="CHEBI:83563"/>
        <dbReference type="EC" id="4.1.99.5"/>
    </reaction>
</comment>
<dbReference type="EMBL" id="CP097503">
    <property type="protein sequence ID" value="URD80654.1"/>
    <property type="molecule type" value="Genomic_DNA"/>
</dbReference>
<organism evidence="12 13">
    <name type="scientific">Musa troglodytarum</name>
    <name type="common">fe'i banana</name>
    <dbReference type="NCBI Taxonomy" id="320322"/>
    <lineage>
        <taxon>Eukaryota</taxon>
        <taxon>Viridiplantae</taxon>
        <taxon>Streptophyta</taxon>
        <taxon>Embryophyta</taxon>
        <taxon>Tracheophyta</taxon>
        <taxon>Spermatophyta</taxon>
        <taxon>Magnoliopsida</taxon>
        <taxon>Liliopsida</taxon>
        <taxon>Zingiberales</taxon>
        <taxon>Musaceae</taxon>
        <taxon>Musa</taxon>
    </lineage>
</organism>
<comment type="subcellular location">
    <subcellularLocation>
        <location evidence="1">Endoplasmic reticulum membrane</location>
        <topology evidence="1">Multi-pass membrane protein</topology>
    </subcellularLocation>
</comment>
<keyword evidence="8" id="KW-0456">Lyase</keyword>
<dbReference type="GO" id="GO:0005506">
    <property type="term" value="F:iron ion binding"/>
    <property type="evidence" value="ECO:0007669"/>
    <property type="project" value="InterPro"/>
</dbReference>
<evidence type="ECO:0000313" key="12">
    <source>
        <dbReference type="EMBL" id="URD80649.1"/>
    </source>
</evidence>
<feature type="transmembrane region" description="Helical" evidence="10">
    <location>
        <begin position="126"/>
        <end position="145"/>
    </location>
</feature>
<dbReference type="EMBL" id="CP097503">
    <property type="protein sequence ID" value="URD80656.1"/>
    <property type="molecule type" value="Genomic_DNA"/>
</dbReference>
<comment type="similarity">
    <text evidence="2">Belongs to the sterol desaturase family.</text>
</comment>
<keyword evidence="4 10" id="KW-0812">Transmembrane</keyword>
<keyword evidence="7 10" id="KW-0472">Membrane</keyword>
<evidence type="ECO:0000313" key="13">
    <source>
        <dbReference type="Proteomes" id="UP001055439"/>
    </source>
</evidence>
<name>A0A9E7ENA3_9LILI</name>
<keyword evidence="6 10" id="KW-1133">Transmembrane helix</keyword>
<dbReference type="PANTHER" id="PTHR11863">
    <property type="entry name" value="STEROL DESATURASE"/>
    <property type="match status" value="1"/>
</dbReference>
<dbReference type="Proteomes" id="UP001055439">
    <property type="component" value="Chromosome 10"/>
</dbReference>
<evidence type="ECO:0000256" key="9">
    <source>
        <dbReference type="ARBA" id="ARBA00047909"/>
    </source>
</evidence>
<dbReference type="AlphaFoldDB" id="A0A9E7ENA3"/>
<evidence type="ECO:0000256" key="4">
    <source>
        <dbReference type="ARBA" id="ARBA00022692"/>
    </source>
</evidence>
<dbReference type="InterPro" id="IPR050307">
    <property type="entry name" value="Sterol_Desaturase_Related"/>
</dbReference>
<evidence type="ECO:0000256" key="8">
    <source>
        <dbReference type="ARBA" id="ARBA00023239"/>
    </source>
</evidence>
<evidence type="ECO:0000259" key="11">
    <source>
        <dbReference type="Pfam" id="PF04116"/>
    </source>
</evidence>